<evidence type="ECO:0000313" key="3">
    <source>
        <dbReference type="Proteomes" id="UP000559027"/>
    </source>
</evidence>
<evidence type="ECO:0000256" key="1">
    <source>
        <dbReference type="SAM" id="MobiDB-lite"/>
    </source>
</evidence>
<dbReference type="InterPro" id="IPR005024">
    <property type="entry name" value="Snf7_fam"/>
</dbReference>
<dbReference type="GO" id="GO:0006900">
    <property type="term" value="P:vesicle budding from membrane"/>
    <property type="evidence" value="ECO:0007669"/>
    <property type="project" value="TreeGrafter"/>
</dbReference>
<organism evidence="2 3">
    <name type="scientific">Leucocoprinus leucothites</name>
    <dbReference type="NCBI Taxonomy" id="201217"/>
    <lineage>
        <taxon>Eukaryota</taxon>
        <taxon>Fungi</taxon>
        <taxon>Dikarya</taxon>
        <taxon>Basidiomycota</taxon>
        <taxon>Agaricomycotina</taxon>
        <taxon>Agaricomycetes</taxon>
        <taxon>Agaricomycetidae</taxon>
        <taxon>Agaricales</taxon>
        <taxon>Agaricineae</taxon>
        <taxon>Agaricaceae</taxon>
        <taxon>Leucocoprinus</taxon>
    </lineage>
</organism>
<dbReference type="Pfam" id="PF03357">
    <property type="entry name" value="Snf7"/>
    <property type="match status" value="1"/>
</dbReference>
<evidence type="ECO:0000313" key="2">
    <source>
        <dbReference type="EMBL" id="KAF5358370.1"/>
    </source>
</evidence>
<accession>A0A8H5LI56</accession>
<dbReference type="GO" id="GO:0032511">
    <property type="term" value="P:late endosome to vacuole transport via multivesicular body sorting pathway"/>
    <property type="evidence" value="ECO:0007669"/>
    <property type="project" value="TreeGrafter"/>
</dbReference>
<reference evidence="2 3" key="1">
    <citation type="journal article" date="2020" name="ISME J.">
        <title>Uncovering the hidden diversity of litter-decomposition mechanisms in mushroom-forming fungi.</title>
        <authorList>
            <person name="Floudas D."/>
            <person name="Bentzer J."/>
            <person name="Ahren D."/>
            <person name="Johansson T."/>
            <person name="Persson P."/>
            <person name="Tunlid A."/>
        </authorList>
    </citation>
    <scope>NUCLEOTIDE SEQUENCE [LARGE SCALE GENOMIC DNA]</scope>
    <source>
        <strain evidence="2 3">CBS 146.42</strain>
    </source>
</reference>
<dbReference type="GO" id="GO:0005771">
    <property type="term" value="C:multivesicular body"/>
    <property type="evidence" value="ECO:0007669"/>
    <property type="project" value="TreeGrafter"/>
</dbReference>
<dbReference type="PANTHER" id="PTHR22761:SF96">
    <property type="entry name" value="BCDNA.GH08385"/>
    <property type="match status" value="1"/>
</dbReference>
<dbReference type="GO" id="GO:0009898">
    <property type="term" value="C:cytoplasmic side of plasma membrane"/>
    <property type="evidence" value="ECO:0007669"/>
    <property type="project" value="TreeGrafter"/>
</dbReference>
<dbReference type="PANTHER" id="PTHR22761">
    <property type="entry name" value="CHARGED MULTIVESICULAR BODY PROTEIN"/>
    <property type="match status" value="1"/>
</dbReference>
<name>A0A8H5LI56_9AGAR</name>
<dbReference type="Proteomes" id="UP000559027">
    <property type="component" value="Unassembled WGS sequence"/>
</dbReference>
<dbReference type="AlphaFoldDB" id="A0A8H5LI56"/>
<gene>
    <name evidence="2" type="ORF">D9756_001428</name>
</gene>
<dbReference type="EMBL" id="JAACJO010000005">
    <property type="protein sequence ID" value="KAF5358370.1"/>
    <property type="molecule type" value="Genomic_DNA"/>
</dbReference>
<protein>
    <submittedName>
        <fullName evidence="2">Uncharacterized protein</fullName>
    </submittedName>
</protein>
<dbReference type="OrthoDB" id="10250120at2759"/>
<dbReference type="GO" id="GO:0000815">
    <property type="term" value="C:ESCRT III complex"/>
    <property type="evidence" value="ECO:0007669"/>
    <property type="project" value="TreeGrafter"/>
</dbReference>
<dbReference type="Pfam" id="PF25880">
    <property type="entry name" value="WHD_CHMP7_1st"/>
    <property type="match status" value="1"/>
</dbReference>
<proteinExistence type="predicted"/>
<sequence length="459" mass="51043">MSTPGLLNASDSFVTRDILQNASKPRLQALYSDFSRQRESNPTSFHANIDWWRRALVALVNSGNQQEGEAKEVSRLVLQADRSLLERLKLERIGKPLAIGAVVNELCSTKALMSLPEFMSARISIYDSGWLPYRIASFVVGRPLWWALGQIGVIGDENVSSSSQRDDWYGEYVLMELLEKAADTVMALQEAKMTGPADALYTLEDFRKSFASIFDPVKQTLLSGTDTKIIIKFLERERKTLVVDNGLVKFVDRNGPSDERMITTVDHGILELKSAISSLRNVVEAIQTKIDGNTKKATSALKQKQKSLALSYLRSRKQLGEVLQKRLASLATLESTMITIETATGDVQIMKSYEASASTLRSILSHPSLQRTNIEKTMDALAEANHAAQEVDDAIRIGGDVALGTNFDEDEIEDEWKALVQDIEANAETTLTPELPQVPLIPPRRIHSDESERVPLPTR</sequence>
<keyword evidence="3" id="KW-1185">Reference proteome</keyword>
<comment type="caution">
    <text evidence="2">The sequence shown here is derived from an EMBL/GenBank/DDBJ whole genome shotgun (WGS) entry which is preliminary data.</text>
</comment>
<dbReference type="Gene3D" id="6.10.140.1230">
    <property type="match status" value="1"/>
</dbReference>
<feature type="region of interest" description="Disordered" evidence="1">
    <location>
        <begin position="435"/>
        <end position="459"/>
    </location>
</feature>